<dbReference type="InterPro" id="IPR018060">
    <property type="entry name" value="HTH_AraC"/>
</dbReference>
<name>A0ABQ3J150_9GAMM</name>
<evidence type="ECO:0000313" key="6">
    <source>
        <dbReference type="EMBL" id="GHE97637.1"/>
    </source>
</evidence>
<dbReference type="Proteomes" id="UP000626370">
    <property type="component" value="Unassembled WGS sequence"/>
</dbReference>
<keyword evidence="4" id="KW-0804">Transcription</keyword>
<dbReference type="PANTHER" id="PTHR11019">
    <property type="entry name" value="HTH-TYPE TRANSCRIPTIONAL REGULATOR NIMR"/>
    <property type="match status" value="1"/>
</dbReference>
<reference evidence="7" key="1">
    <citation type="journal article" date="2019" name="Int. J. Syst. Evol. Microbiol.">
        <title>The Global Catalogue of Microorganisms (GCM) 10K type strain sequencing project: providing services to taxonomists for standard genome sequencing and annotation.</title>
        <authorList>
            <consortium name="The Broad Institute Genomics Platform"/>
            <consortium name="The Broad Institute Genome Sequencing Center for Infectious Disease"/>
            <person name="Wu L."/>
            <person name="Ma J."/>
        </authorList>
    </citation>
    <scope>NUCLEOTIDE SEQUENCE [LARGE SCALE GENOMIC DNA]</scope>
    <source>
        <strain evidence="7">CGMCC 1.15922</strain>
    </source>
</reference>
<evidence type="ECO:0000256" key="2">
    <source>
        <dbReference type="ARBA" id="ARBA00023125"/>
    </source>
</evidence>
<dbReference type="PROSITE" id="PS01124">
    <property type="entry name" value="HTH_ARAC_FAMILY_2"/>
    <property type="match status" value="1"/>
</dbReference>
<keyword evidence="7" id="KW-1185">Reference proteome</keyword>
<comment type="caution">
    <text evidence="6">The sequence shown here is derived from an EMBL/GenBank/DDBJ whole genome shotgun (WGS) entry which is preliminary data.</text>
</comment>
<evidence type="ECO:0000256" key="4">
    <source>
        <dbReference type="ARBA" id="ARBA00023163"/>
    </source>
</evidence>
<evidence type="ECO:0000256" key="3">
    <source>
        <dbReference type="ARBA" id="ARBA00023159"/>
    </source>
</evidence>
<dbReference type="SUPFAM" id="SSF51182">
    <property type="entry name" value="RmlC-like cupins"/>
    <property type="match status" value="1"/>
</dbReference>
<dbReference type="InterPro" id="IPR009057">
    <property type="entry name" value="Homeodomain-like_sf"/>
</dbReference>
<dbReference type="PRINTS" id="PR00032">
    <property type="entry name" value="HTHARAC"/>
</dbReference>
<dbReference type="InterPro" id="IPR020449">
    <property type="entry name" value="Tscrpt_reg_AraC-type_HTH"/>
</dbReference>
<organism evidence="6 7">
    <name type="scientific">Thalassotalea profundi</name>
    <dbReference type="NCBI Taxonomy" id="2036687"/>
    <lineage>
        <taxon>Bacteria</taxon>
        <taxon>Pseudomonadati</taxon>
        <taxon>Pseudomonadota</taxon>
        <taxon>Gammaproteobacteria</taxon>
        <taxon>Alteromonadales</taxon>
        <taxon>Colwelliaceae</taxon>
        <taxon>Thalassotalea</taxon>
    </lineage>
</organism>
<evidence type="ECO:0000313" key="7">
    <source>
        <dbReference type="Proteomes" id="UP000626370"/>
    </source>
</evidence>
<dbReference type="Pfam" id="PF02311">
    <property type="entry name" value="AraC_binding"/>
    <property type="match status" value="1"/>
</dbReference>
<proteinExistence type="predicted"/>
<dbReference type="CDD" id="cd06124">
    <property type="entry name" value="cupin_NimR-like_N"/>
    <property type="match status" value="1"/>
</dbReference>
<dbReference type="Gene3D" id="2.60.120.10">
    <property type="entry name" value="Jelly Rolls"/>
    <property type="match status" value="1"/>
</dbReference>
<keyword evidence="3" id="KW-0010">Activator</keyword>
<dbReference type="SMART" id="SM00342">
    <property type="entry name" value="HTH_ARAC"/>
    <property type="match status" value="1"/>
</dbReference>
<accession>A0ABQ3J150</accession>
<dbReference type="InterPro" id="IPR011051">
    <property type="entry name" value="RmlC_Cupin_sf"/>
</dbReference>
<dbReference type="Pfam" id="PF12833">
    <property type="entry name" value="HTH_18"/>
    <property type="match status" value="1"/>
</dbReference>
<keyword evidence="2" id="KW-0238">DNA-binding</keyword>
<dbReference type="InterPro" id="IPR014710">
    <property type="entry name" value="RmlC-like_jellyroll"/>
</dbReference>
<feature type="domain" description="HTH araC/xylS-type" evidence="5">
    <location>
        <begin position="158"/>
        <end position="259"/>
    </location>
</feature>
<keyword evidence="1" id="KW-0805">Transcription regulation</keyword>
<evidence type="ECO:0000259" key="5">
    <source>
        <dbReference type="PROSITE" id="PS01124"/>
    </source>
</evidence>
<protein>
    <submittedName>
        <fullName evidence="6">AraC family transcriptional regulator</fullName>
    </submittedName>
</protein>
<evidence type="ECO:0000256" key="1">
    <source>
        <dbReference type="ARBA" id="ARBA00023015"/>
    </source>
</evidence>
<dbReference type="Gene3D" id="1.10.10.60">
    <property type="entry name" value="Homeodomain-like"/>
    <property type="match status" value="1"/>
</dbReference>
<dbReference type="SUPFAM" id="SSF46689">
    <property type="entry name" value="Homeodomain-like"/>
    <property type="match status" value="2"/>
</dbReference>
<gene>
    <name evidence="6" type="primary">yeaM</name>
    <name evidence="6" type="ORF">GCM10011501_29080</name>
</gene>
<sequence>MPENLRKNESGSVSEKESPIVVIKREIPSLAGIPLHKHKRGQLYFVQKGVIAIITSQGRYIAAPNQGVWVPMGQEHEVIAKTDTQLIHFYLAPEQCENTPEQCVTLQGYAFFSAIALEASTISNDYTWKGSDGRLLRLIRDRICQADWLDTYLPYPQDERLKLIVERLQKHPAIKSDLIAWGKFVSASSRTLTRRFKIETGMTYSDWRQRLNVQIAIKHIVLGDSINEIAKMLGYESSSAFIYMFKKQVGVTPNNYLNIC</sequence>
<dbReference type="InterPro" id="IPR003313">
    <property type="entry name" value="AraC-bd"/>
</dbReference>
<dbReference type="PANTHER" id="PTHR11019:SF190">
    <property type="entry name" value="ARAC-FAMILY REGULATORY PROTEIN"/>
    <property type="match status" value="1"/>
</dbReference>
<dbReference type="RefSeq" id="WP_189378978.1">
    <property type="nucleotide sequence ID" value="NZ_BNAH01000012.1"/>
</dbReference>
<dbReference type="EMBL" id="BNAH01000012">
    <property type="protein sequence ID" value="GHE97637.1"/>
    <property type="molecule type" value="Genomic_DNA"/>
</dbReference>